<dbReference type="GO" id="GO:0046380">
    <property type="term" value="P:N-acetylneuraminate biosynthetic process"/>
    <property type="evidence" value="ECO:0007669"/>
    <property type="project" value="TreeGrafter"/>
</dbReference>
<evidence type="ECO:0000313" key="4">
    <source>
        <dbReference type="Proteomes" id="UP000515152"/>
    </source>
</evidence>
<dbReference type="InterPro" id="IPR006439">
    <property type="entry name" value="HAD-SF_hydro_IA"/>
</dbReference>
<dbReference type="NCBIfam" id="TIGR01549">
    <property type="entry name" value="HAD-SF-IA-v1"/>
    <property type="match status" value="1"/>
</dbReference>
<accession>A0A8M1KL98</accession>
<dbReference type="Proteomes" id="UP000515152">
    <property type="component" value="Unplaced"/>
</dbReference>
<keyword evidence="4" id="KW-1185">Reference proteome</keyword>
<evidence type="ECO:0000256" key="3">
    <source>
        <dbReference type="ARBA" id="ARBA00022842"/>
    </source>
</evidence>
<dbReference type="GeneID" id="122131878"/>
<keyword evidence="3" id="KW-0460">Magnesium</keyword>
<proteinExistence type="predicted"/>
<sequence length="243" mass="26962">MEKSRVKVILFDLDNTLIDTDGAGRVAIQKVCDFMKASLGHEDSISEICQRFAHKLLHESFDASSGRSIDDVRIDHWQQAIRESEGVDRGRSLAAECYRHWKSTRLQLLTFAPPVRTMLEELRKTHRLLLLTNGESQTQREKIQAVGSAPELFSALVVGGEHPEEKPAVSIFTYCFRLLNVQPHDCIMVGDSLSTDIQGGFHAGVRATVWVNPSGHTLSEGSVRPDYTIATVLDLPGVLAALK</sequence>
<dbReference type="InterPro" id="IPR011950">
    <property type="entry name" value="HAD-SF_hydro_IA_CTE7"/>
</dbReference>
<dbReference type="SUPFAM" id="SSF56784">
    <property type="entry name" value="HAD-like"/>
    <property type="match status" value="1"/>
</dbReference>
<dbReference type="Gene3D" id="3.40.50.1000">
    <property type="entry name" value="HAD superfamily/HAD-like"/>
    <property type="match status" value="1"/>
</dbReference>
<dbReference type="SFLD" id="SFLDS00003">
    <property type="entry name" value="Haloacid_Dehalogenase"/>
    <property type="match status" value="1"/>
</dbReference>
<dbReference type="NCBIfam" id="TIGR02253">
    <property type="entry name" value="CTE7"/>
    <property type="match status" value="1"/>
</dbReference>
<dbReference type="Gene3D" id="1.20.120.710">
    <property type="entry name" value="Haloacid dehalogenase hydrolase-like domain"/>
    <property type="match status" value="1"/>
</dbReference>
<dbReference type="SFLD" id="SFLDG01129">
    <property type="entry name" value="C1.5:_HAD__Beta-PGM__Phosphata"/>
    <property type="match status" value="1"/>
</dbReference>
<name>A0A8M1KL98_CLUHA</name>
<organism evidence="4 5">
    <name type="scientific">Clupea harengus</name>
    <name type="common">Atlantic herring</name>
    <dbReference type="NCBI Taxonomy" id="7950"/>
    <lineage>
        <taxon>Eukaryota</taxon>
        <taxon>Metazoa</taxon>
        <taxon>Chordata</taxon>
        <taxon>Craniata</taxon>
        <taxon>Vertebrata</taxon>
        <taxon>Euteleostomi</taxon>
        <taxon>Actinopterygii</taxon>
        <taxon>Neopterygii</taxon>
        <taxon>Teleostei</taxon>
        <taxon>Clupei</taxon>
        <taxon>Clupeiformes</taxon>
        <taxon>Clupeoidei</taxon>
        <taxon>Clupeidae</taxon>
        <taxon>Clupea</taxon>
    </lineage>
</organism>
<dbReference type="Pfam" id="PF00702">
    <property type="entry name" value="Hydrolase"/>
    <property type="match status" value="1"/>
</dbReference>
<protein>
    <submittedName>
        <fullName evidence="5">N-acylneuraminate-9-phosphatase</fullName>
    </submittedName>
</protein>
<dbReference type="KEGG" id="char:122131878"/>
<dbReference type="PANTHER" id="PTHR46470:SF3">
    <property type="entry name" value="N-ACYLNEURAMINATE-9-PHOSPHATASE"/>
    <property type="match status" value="1"/>
</dbReference>
<evidence type="ECO:0000256" key="2">
    <source>
        <dbReference type="ARBA" id="ARBA00022801"/>
    </source>
</evidence>
<dbReference type="InterPro" id="IPR051400">
    <property type="entry name" value="HAD-like_hydrolase"/>
</dbReference>
<dbReference type="InterPro" id="IPR036412">
    <property type="entry name" value="HAD-like_sf"/>
</dbReference>
<evidence type="ECO:0000313" key="5">
    <source>
        <dbReference type="RefSeq" id="XP_042562529.1"/>
    </source>
</evidence>
<reference evidence="5" key="1">
    <citation type="submission" date="2025-08" db="UniProtKB">
        <authorList>
            <consortium name="RefSeq"/>
        </authorList>
    </citation>
    <scope>IDENTIFICATION</scope>
</reference>
<gene>
    <name evidence="5" type="primary">LOC122131878</name>
</gene>
<dbReference type="PANTHER" id="PTHR46470">
    <property type="entry name" value="N-ACYLNEURAMINATE-9-PHOSPHATASE"/>
    <property type="match status" value="1"/>
</dbReference>
<dbReference type="GO" id="GO:0050124">
    <property type="term" value="F:N-acylneuraminate-9-phosphatase activity"/>
    <property type="evidence" value="ECO:0007669"/>
    <property type="project" value="TreeGrafter"/>
</dbReference>
<dbReference type="AlphaFoldDB" id="A0A8M1KL98"/>
<evidence type="ECO:0000256" key="1">
    <source>
        <dbReference type="ARBA" id="ARBA00001946"/>
    </source>
</evidence>
<dbReference type="InterPro" id="IPR023214">
    <property type="entry name" value="HAD_sf"/>
</dbReference>
<keyword evidence="2" id="KW-0378">Hydrolase</keyword>
<dbReference type="RefSeq" id="XP_042562529.1">
    <property type="nucleotide sequence ID" value="XM_042706595.1"/>
</dbReference>
<dbReference type="OrthoDB" id="1694274at2759"/>
<comment type="cofactor">
    <cofactor evidence="1">
        <name>Mg(2+)</name>
        <dbReference type="ChEBI" id="CHEBI:18420"/>
    </cofactor>
</comment>